<dbReference type="SUPFAM" id="SSF46785">
    <property type="entry name" value="Winged helix' DNA-binding domain"/>
    <property type="match status" value="1"/>
</dbReference>
<evidence type="ECO:0000313" key="3">
    <source>
        <dbReference type="Proteomes" id="UP000509367"/>
    </source>
</evidence>
<dbReference type="InterPro" id="IPR036388">
    <property type="entry name" value="WH-like_DNA-bd_sf"/>
</dbReference>
<dbReference type="Proteomes" id="UP000509367">
    <property type="component" value="Chromosome"/>
</dbReference>
<dbReference type="RefSeq" id="WP_175278307.1">
    <property type="nucleotide sequence ID" value="NZ_CP054836.1"/>
</dbReference>
<evidence type="ECO:0000259" key="1">
    <source>
        <dbReference type="Pfam" id="PF09339"/>
    </source>
</evidence>
<protein>
    <submittedName>
        <fullName evidence="2">MarR family transcriptional regulator</fullName>
    </submittedName>
</protein>
<gene>
    <name evidence="2" type="ORF">HTY61_19150</name>
</gene>
<dbReference type="GO" id="GO:0003700">
    <property type="term" value="F:DNA-binding transcription factor activity"/>
    <property type="evidence" value="ECO:0007669"/>
    <property type="project" value="InterPro"/>
</dbReference>
<sequence length="167" mass="18709">MLRMPRDNALAERSAVDIETALRDFGHWIDKALEFVGNRYGIGVVDRSCLELLAARPQGSAPGEIAENLRLSVGEARALVSRLVRRGYARRERDPADPDRITVHAEFGNPDVMAIVRARRVLMDDLKRNFDPAEIEVIARHAAHVASIHPARLIEEIEREIAAGMDR</sequence>
<reference evidence="2 3" key="1">
    <citation type="submission" date="2020-06" db="EMBL/GenBank/DDBJ databases">
        <title>Oricola thermophila sp. nov. isolated from a tidal sediments.</title>
        <authorList>
            <person name="Kwon K.K."/>
            <person name="Yang S.-H."/>
            <person name="Park M.-J."/>
        </authorList>
    </citation>
    <scope>NUCLEOTIDE SEQUENCE [LARGE SCALE GENOMIC DNA]</scope>
    <source>
        <strain evidence="2 3">MEBiC13590</strain>
    </source>
</reference>
<dbReference type="Pfam" id="PF09339">
    <property type="entry name" value="HTH_IclR"/>
    <property type="match status" value="1"/>
</dbReference>
<dbReference type="AlphaFoldDB" id="A0A6N1VHH6"/>
<proteinExistence type="predicted"/>
<evidence type="ECO:0000313" key="2">
    <source>
        <dbReference type="EMBL" id="QKV20416.1"/>
    </source>
</evidence>
<dbReference type="KEGG" id="orm:HTY61_19150"/>
<name>A0A6N1VHH6_9HYPH</name>
<feature type="domain" description="HTH iclR-type" evidence="1">
    <location>
        <begin position="50"/>
        <end position="92"/>
    </location>
</feature>
<keyword evidence="3" id="KW-1185">Reference proteome</keyword>
<accession>A0A6N1VHH6</accession>
<dbReference type="Gene3D" id="1.10.10.10">
    <property type="entry name" value="Winged helix-like DNA-binding domain superfamily/Winged helix DNA-binding domain"/>
    <property type="match status" value="1"/>
</dbReference>
<dbReference type="InterPro" id="IPR036390">
    <property type="entry name" value="WH_DNA-bd_sf"/>
</dbReference>
<organism evidence="2 3">
    <name type="scientific">Oricola thermophila</name>
    <dbReference type="NCBI Taxonomy" id="2742145"/>
    <lineage>
        <taxon>Bacteria</taxon>
        <taxon>Pseudomonadati</taxon>
        <taxon>Pseudomonadota</taxon>
        <taxon>Alphaproteobacteria</taxon>
        <taxon>Hyphomicrobiales</taxon>
        <taxon>Ahrensiaceae</taxon>
        <taxon>Oricola</taxon>
    </lineage>
</organism>
<dbReference type="EMBL" id="CP054836">
    <property type="protein sequence ID" value="QKV20416.1"/>
    <property type="molecule type" value="Genomic_DNA"/>
</dbReference>
<dbReference type="InterPro" id="IPR005471">
    <property type="entry name" value="Tscrpt_reg_IclR_N"/>
</dbReference>